<sequence>MFKNKNNDKDNMSFDTNSNPIEVFIVTNDNGITNGFAEVSSVAQMLSPYTRVTSTQLWNSTPTCYKIQNNGKNFVHAFVVCKYLAAIPESDAPSYKNLRQLVHDLTIGGDTHEQLAPSAELLSTIELLHTKIDQLQSHNESVLGNLGALLNVTKSEIMGEIKELVYINVPSAHVEIVVPAKGELNEKQQ</sequence>
<dbReference type="EMBL" id="KR011718">
    <property type="protein sequence ID" value="AKR17434.1"/>
    <property type="molecule type" value="Genomic_DNA"/>
</dbReference>
<dbReference type="OrthoDB" id="18599at10239"/>
<dbReference type="Pfam" id="PF05073">
    <property type="entry name" value="Baculo_p24"/>
    <property type="match status" value="1"/>
</dbReference>
<protein>
    <submittedName>
        <fullName evidence="1">P24</fullName>
    </submittedName>
</protein>
<reference evidence="1 2" key="1">
    <citation type="submission" date="2015-03" db="EMBL/GenBank/DDBJ databases">
        <title>The complete genome sequence of Mocis sp. granulovirus.</title>
        <authorList>
            <person name="Ardisson-Araujo D.M.P."/>
            <person name="Melo F.L."/>
            <person name="Sosa-Gomez D.R."/>
            <person name="Ribeiro B.M."/>
        </authorList>
    </citation>
    <scope>NUCLEOTIDE SEQUENCE [LARGE SCALE GENOMIC DNA]</scope>
    <source>
        <strain evidence="1">Southern Brazil</strain>
    </source>
</reference>
<proteinExistence type="predicted"/>
<dbReference type="GO" id="GO:0019028">
    <property type="term" value="C:viral capsid"/>
    <property type="evidence" value="ECO:0007669"/>
    <property type="project" value="InterPro"/>
</dbReference>
<evidence type="ECO:0000313" key="2">
    <source>
        <dbReference type="Proteomes" id="UP000202962"/>
    </source>
</evidence>
<organism evidence="1 2">
    <name type="scientific">Mocis latipes granulovirus</name>
    <dbReference type="NCBI Taxonomy" id="2072024"/>
    <lineage>
        <taxon>Viruses</taxon>
        <taxon>Viruses incertae sedis</taxon>
        <taxon>Naldaviricetes</taxon>
        <taxon>Lefavirales</taxon>
        <taxon>Baculoviridae</taxon>
        <taxon>Betabaculovirus</taxon>
        <taxon>Betabaculovirus molatipedis</taxon>
    </lineage>
</organism>
<name>A0A162GVP3_9BBAC</name>
<dbReference type="InterPro" id="IPR007765">
    <property type="entry name" value="Baculo_p24"/>
</dbReference>
<dbReference type="Proteomes" id="UP000202962">
    <property type="component" value="Segment"/>
</dbReference>
<dbReference type="KEGG" id="vg:27429772"/>
<keyword evidence="2" id="KW-1185">Reference proteome</keyword>
<evidence type="ECO:0000313" key="1">
    <source>
        <dbReference type="EMBL" id="AKR17434.1"/>
    </source>
</evidence>
<accession>A0A162GVP3</accession>